<keyword evidence="2" id="KW-0732">Signal</keyword>
<dbReference type="RefSeq" id="WP_187467195.1">
    <property type="nucleotide sequence ID" value="NZ_JACSIT010000118.1"/>
</dbReference>
<dbReference type="Pfam" id="PF15979">
    <property type="entry name" value="Glyco_hydro_115"/>
    <property type="match status" value="1"/>
</dbReference>
<protein>
    <submittedName>
        <fullName evidence="3">Glycosyl hydrolase 115 family protein</fullName>
    </submittedName>
</protein>
<sequence>MDLLKLLPLLLFFFTACTTNKADIDWGADAGAEIVLGAGLTAPTLLAVEDLRSDLEKITGVRPALAADPKNCQPCIVIERDSALASGWERYRIEIGADRIRISGGDERGLMFGIYHFLEHQLEVDPLYFWSGREPQRREQLTLAAMDYTSESPDFKYRGWFINDEDLLTEWMDSGGKRNIRYPFYGDVVNEKAMDHVVEAAVRLRFNLIIPASFLDIKNPPERALLDAAARRGLFLSMHHIEPLGVSAFTYQNYWKARGEEPLFSFYSAREKVETTWREYAREWAQYDNVIWQVGLRGIGDRPMWMADPGTPQSDAERASLISEAMALQKKIITETTGDENPIMTTTLWAEGAYFNQHGLLRIPRGVITVFADNNPGWHWQPDFYATEREPGRQYGVYYHHQVWGWGPHLAQAIPPRQTAQVLGEAYTSGAHEYAILNVSNVREFLPGLAASSDMLWKMRGFDGDVFLRNWAAENFPSAPDAVHRAYLAYFDGYAGFGDRNMPGFLDGQTKHEGQAALKRIREILANGYTPPQESPQTNKKADPFHAALAGADPKKGLPLAEKTARLATQIAHFQSADSLSSVILTQLATDQERQLLSDNLRTHIQLQLALGHWLHALLRAELALQHADENSGKTLLADAVEALLAVENIKAGASHGKWQHWYRGDKKMNLPGLLEETQKLVGE</sequence>
<feature type="signal peptide" evidence="2">
    <location>
        <begin position="1"/>
        <end position="21"/>
    </location>
</feature>
<dbReference type="InterPro" id="IPR031924">
    <property type="entry name" value="GH115"/>
</dbReference>
<dbReference type="GO" id="GO:0016798">
    <property type="term" value="F:hydrolase activity, acting on glycosyl bonds"/>
    <property type="evidence" value="ECO:0007669"/>
    <property type="project" value="UniProtKB-KW"/>
</dbReference>
<dbReference type="SUPFAM" id="SSF55545">
    <property type="entry name" value="beta-N-acetylhexosaminidase-like domain"/>
    <property type="match status" value="1"/>
</dbReference>
<dbReference type="InterPro" id="IPR029018">
    <property type="entry name" value="Hex-like_dom2"/>
</dbReference>
<name>A0A923PJC6_9BACT</name>
<dbReference type="Gene3D" id="3.30.379.10">
    <property type="entry name" value="Chitobiase/beta-hexosaminidase domain 2-like"/>
    <property type="match status" value="1"/>
</dbReference>
<evidence type="ECO:0000313" key="3">
    <source>
        <dbReference type="EMBL" id="MBC6995147.1"/>
    </source>
</evidence>
<dbReference type="GO" id="GO:0005975">
    <property type="term" value="P:carbohydrate metabolic process"/>
    <property type="evidence" value="ECO:0007669"/>
    <property type="project" value="UniProtKB-ARBA"/>
</dbReference>
<dbReference type="Gene3D" id="3.20.20.520">
    <property type="entry name" value="Glycosyl hydrolase family 115"/>
    <property type="match status" value="1"/>
</dbReference>
<dbReference type="EMBL" id="JACSIT010000118">
    <property type="protein sequence ID" value="MBC6995147.1"/>
    <property type="molecule type" value="Genomic_DNA"/>
</dbReference>
<dbReference type="AlphaFoldDB" id="A0A923PJC6"/>
<evidence type="ECO:0000313" key="4">
    <source>
        <dbReference type="Proteomes" id="UP000650081"/>
    </source>
</evidence>
<comment type="caution">
    <text evidence="3">The sequence shown here is derived from an EMBL/GenBank/DDBJ whole genome shotgun (WGS) entry which is preliminary data.</text>
</comment>
<dbReference type="Proteomes" id="UP000650081">
    <property type="component" value="Unassembled WGS sequence"/>
</dbReference>
<dbReference type="InterPro" id="IPR042301">
    <property type="entry name" value="GH115_sf"/>
</dbReference>
<keyword evidence="1 3" id="KW-0378">Hydrolase</keyword>
<keyword evidence="4" id="KW-1185">Reference proteome</keyword>
<evidence type="ECO:0000256" key="2">
    <source>
        <dbReference type="SAM" id="SignalP"/>
    </source>
</evidence>
<dbReference type="PANTHER" id="PTHR37842:SF2">
    <property type="entry name" value="GYLCOSYL HYDROLASE 115 C-TERMINAL DOMAIN-CONTAINING PROTEIN"/>
    <property type="match status" value="1"/>
</dbReference>
<proteinExistence type="predicted"/>
<organism evidence="3 4">
    <name type="scientific">Neolewinella lacunae</name>
    <dbReference type="NCBI Taxonomy" id="1517758"/>
    <lineage>
        <taxon>Bacteria</taxon>
        <taxon>Pseudomonadati</taxon>
        <taxon>Bacteroidota</taxon>
        <taxon>Saprospiria</taxon>
        <taxon>Saprospirales</taxon>
        <taxon>Lewinellaceae</taxon>
        <taxon>Neolewinella</taxon>
    </lineage>
</organism>
<accession>A0A923PJC6</accession>
<dbReference type="PROSITE" id="PS51257">
    <property type="entry name" value="PROKAR_LIPOPROTEIN"/>
    <property type="match status" value="1"/>
</dbReference>
<gene>
    <name evidence="3" type="ORF">H9S92_13285</name>
</gene>
<evidence type="ECO:0000256" key="1">
    <source>
        <dbReference type="ARBA" id="ARBA00022801"/>
    </source>
</evidence>
<dbReference type="PANTHER" id="PTHR37842">
    <property type="match status" value="1"/>
</dbReference>
<feature type="chain" id="PRO_5037503664" evidence="2">
    <location>
        <begin position="22"/>
        <end position="684"/>
    </location>
</feature>
<reference evidence="3" key="1">
    <citation type="submission" date="2020-08" db="EMBL/GenBank/DDBJ databases">
        <title>Lewinella bacteria from marine environments.</title>
        <authorList>
            <person name="Zhong Y."/>
        </authorList>
    </citation>
    <scope>NUCLEOTIDE SEQUENCE</scope>
    <source>
        <strain evidence="3">KCTC 42187</strain>
    </source>
</reference>